<name>A0A562NY62_9RHOB</name>
<evidence type="ECO:0008006" key="3">
    <source>
        <dbReference type="Google" id="ProtNLM"/>
    </source>
</evidence>
<keyword evidence="2" id="KW-1185">Reference proteome</keyword>
<dbReference type="Proteomes" id="UP000316225">
    <property type="component" value="Unassembled WGS sequence"/>
</dbReference>
<organism evidence="1 2">
    <name type="scientific">Paracoccus sulfuroxidans</name>
    <dbReference type="NCBI Taxonomy" id="384678"/>
    <lineage>
        <taxon>Bacteria</taxon>
        <taxon>Pseudomonadati</taxon>
        <taxon>Pseudomonadota</taxon>
        <taxon>Alphaproteobacteria</taxon>
        <taxon>Rhodobacterales</taxon>
        <taxon>Paracoccaceae</taxon>
        <taxon>Paracoccus</taxon>
    </lineage>
</organism>
<accession>A0A562NY62</accession>
<protein>
    <recommendedName>
        <fullName evidence="3">Trypsin-like peptidase</fullName>
    </recommendedName>
</protein>
<dbReference type="RefSeq" id="WP_145396360.1">
    <property type="nucleotide sequence ID" value="NZ_VLKU01000002.1"/>
</dbReference>
<evidence type="ECO:0000313" key="2">
    <source>
        <dbReference type="Proteomes" id="UP000316225"/>
    </source>
</evidence>
<dbReference type="EMBL" id="VLKU01000002">
    <property type="protein sequence ID" value="TWI36940.1"/>
    <property type="molecule type" value="Genomic_DNA"/>
</dbReference>
<reference evidence="1 2" key="1">
    <citation type="journal article" date="2015" name="Stand. Genomic Sci.">
        <title>Genomic Encyclopedia of Bacterial and Archaeal Type Strains, Phase III: the genomes of soil and plant-associated and newly described type strains.</title>
        <authorList>
            <person name="Whitman W.B."/>
            <person name="Woyke T."/>
            <person name="Klenk H.P."/>
            <person name="Zhou Y."/>
            <person name="Lilburn T.G."/>
            <person name="Beck B.J."/>
            <person name="De Vos P."/>
            <person name="Vandamme P."/>
            <person name="Eisen J.A."/>
            <person name="Garrity G."/>
            <person name="Hugenholtz P."/>
            <person name="Kyrpides N.C."/>
        </authorList>
    </citation>
    <scope>NUCLEOTIDE SEQUENCE [LARGE SCALE GENOMIC DNA]</scope>
    <source>
        <strain evidence="1 2">CGMCC 1.5364</strain>
    </source>
</reference>
<proteinExistence type="predicted"/>
<sequence>MTPTGFTASRDIFDWLGNMSVNHNGLILPGRLVEDHFSQYCECLGFWTGDEVYPLTIPGSATLIRYRDRYFMTCTRHQLKLVNDITGICLTVPHEGKTKCITSGGFISFDYGMNEGDHHEIALFDFTEPTSELPELRHLFFDFRGQHPSVPADRVVGAISYGYPFQGRQIDYEDGEMKLVKQKVLCRYAGQGTDDAVHIFEPVDPLTFDPDGMSGGPAFTVLFENGCFTIHLAGINVRAGRERIRVIKAGALQMLMETLINKQP</sequence>
<dbReference type="AlphaFoldDB" id="A0A562NY62"/>
<gene>
    <name evidence="1" type="ORF">IQ24_00727</name>
</gene>
<evidence type="ECO:0000313" key="1">
    <source>
        <dbReference type="EMBL" id="TWI36940.1"/>
    </source>
</evidence>
<comment type="caution">
    <text evidence="1">The sequence shown here is derived from an EMBL/GenBank/DDBJ whole genome shotgun (WGS) entry which is preliminary data.</text>
</comment>
<dbReference type="OrthoDB" id="8443367at2"/>